<dbReference type="Proteomes" id="UP001634007">
    <property type="component" value="Unassembled WGS sequence"/>
</dbReference>
<proteinExistence type="predicted"/>
<dbReference type="PANTHER" id="PTHR34061">
    <property type="entry name" value="PROTEIN, PUTATIVE-RELATED"/>
    <property type="match status" value="1"/>
</dbReference>
<feature type="region of interest" description="Disordered" evidence="1">
    <location>
        <begin position="69"/>
        <end position="125"/>
    </location>
</feature>
<name>A0ABD3K8C4_EUCGL</name>
<dbReference type="PANTHER" id="PTHR34061:SF2">
    <property type="entry name" value="PROTEIN, PUTATIVE-RELATED"/>
    <property type="match status" value="1"/>
</dbReference>
<dbReference type="EMBL" id="JBJKBG010000006">
    <property type="protein sequence ID" value="KAL3732986.1"/>
    <property type="molecule type" value="Genomic_DNA"/>
</dbReference>
<sequence length="125" mass="12984">MAAATSTNCTSFFSCRSGSDDVPRVRSQAGSPGCGRVDGVAMWLFNGVASAFFTSLERCSCIRIATVDDTDDGNDVPLIHNDGNLRRDAGSASARRRRRNAAASAAAGGGKGKMKNGSSSSFLED</sequence>
<evidence type="ECO:0000313" key="3">
    <source>
        <dbReference type="Proteomes" id="UP001634007"/>
    </source>
</evidence>
<accession>A0ABD3K8C4</accession>
<protein>
    <submittedName>
        <fullName evidence="2">Uncharacterized protein</fullName>
    </submittedName>
</protein>
<organism evidence="2 3">
    <name type="scientific">Eucalyptus globulus</name>
    <name type="common">Tasmanian blue gum</name>
    <dbReference type="NCBI Taxonomy" id="34317"/>
    <lineage>
        <taxon>Eukaryota</taxon>
        <taxon>Viridiplantae</taxon>
        <taxon>Streptophyta</taxon>
        <taxon>Embryophyta</taxon>
        <taxon>Tracheophyta</taxon>
        <taxon>Spermatophyta</taxon>
        <taxon>Magnoliopsida</taxon>
        <taxon>eudicotyledons</taxon>
        <taxon>Gunneridae</taxon>
        <taxon>Pentapetalae</taxon>
        <taxon>rosids</taxon>
        <taxon>malvids</taxon>
        <taxon>Myrtales</taxon>
        <taxon>Myrtaceae</taxon>
        <taxon>Myrtoideae</taxon>
        <taxon>Eucalypteae</taxon>
        <taxon>Eucalyptus</taxon>
    </lineage>
</organism>
<comment type="caution">
    <text evidence="2">The sequence shown here is derived from an EMBL/GenBank/DDBJ whole genome shotgun (WGS) entry which is preliminary data.</text>
</comment>
<evidence type="ECO:0000256" key="1">
    <source>
        <dbReference type="SAM" id="MobiDB-lite"/>
    </source>
</evidence>
<feature type="compositionally biased region" description="Low complexity" evidence="1">
    <location>
        <begin position="115"/>
        <end position="125"/>
    </location>
</feature>
<keyword evidence="3" id="KW-1185">Reference proteome</keyword>
<gene>
    <name evidence="2" type="ORF">ACJRO7_022501</name>
</gene>
<evidence type="ECO:0000313" key="2">
    <source>
        <dbReference type="EMBL" id="KAL3732986.1"/>
    </source>
</evidence>
<reference evidence="2 3" key="1">
    <citation type="submission" date="2024-11" db="EMBL/GenBank/DDBJ databases">
        <title>Chromosome-level genome assembly of Eucalyptus globulus Labill. provides insights into its genome evolution.</title>
        <authorList>
            <person name="Li X."/>
        </authorList>
    </citation>
    <scope>NUCLEOTIDE SEQUENCE [LARGE SCALE GENOMIC DNA]</scope>
    <source>
        <strain evidence="2">CL2024</strain>
        <tissue evidence="2">Fresh tender leaves</tissue>
    </source>
</reference>
<dbReference type="AlphaFoldDB" id="A0ABD3K8C4"/>